<gene>
    <name evidence="4" type="ORF">AVDCRST_MAG16-2353</name>
</gene>
<dbReference type="InterPro" id="IPR029028">
    <property type="entry name" value="Alpha/beta_knot_MTases"/>
</dbReference>
<dbReference type="GO" id="GO:0006396">
    <property type="term" value="P:RNA processing"/>
    <property type="evidence" value="ECO:0007669"/>
    <property type="project" value="InterPro"/>
</dbReference>
<sequence length="221" mass="22980">MSPSRRTTVALEGLHCVKHALRFAPELVTDVRVRDRSAVRALVERLAPDVADDLLRRAVVTPVAHHTGVEATGAVPEPEPAVLRTRSAPLVLLDRPRSPGNAGAVVRVAAAAGAGGVALTGPLDPWHPAVLRGSAGLHYAQPVLHLEDLDGLTGPFAVLDAGGDPDAELPRDAVLVVGAERDGVGAALRERADLVLALPMRPGVSSLNLATAAAAALYRRR</sequence>
<dbReference type="GO" id="GO:0008173">
    <property type="term" value="F:RNA methyltransferase activity"/>
    <property type="evidence" value="ECO:0007669"/>
    <property type="project" value="InterPro"/>
</dbReference>
<name>A0A6J4MB53_9ACTN</name>
<dbReference type="InterPro" id="IPR001537">
    <property type="entry name" value="SpoU_MeTrfase"/>
</dbReference>
<evidence type="ECO:0000259" key="3">
    <source>
        <dbReference type="Pfam" id="PF00588"/>
    </source>
</evidence>
<dbReference type="PANTHER" id="PTHR43191:SF2">
    <property type="entry name" value="RRNA METHYLTRANSFERASE 3, MITOCHONDRIAL"/>
    <property type="match status" value="1"/>
</dbReference>
<evidence type="ECO:0000256" key="2">
    <source>
        <dbReference type="ARBA" id="ARBA00022679"/>
    </source>
</evidence>
<reference evidence="4" key="1">
    <citation type="submission" date="2020-02" db="EMBL/GenBank/DDBJ databases">
        <authorList>
            <person name="Meier V. D."/>
        </authorList>
    </citation>
    <scope>NUCLEOTIDE SEQUENCE</scope>
    <source>
        <strain evidence="4">AVDCRST_MAG16</strain>
    </source>
</reference>
<dbReference type="Pfam" id="PF00588">
    <property type="entry name" value="SpoU_methylase"/>
    <property type="match status" value="1"/>
</dbReference>
<keyword evidence="1" id="KW-0489">Methyltransferase</keyword>
<protein>
    <recommendedName>
        <fullName evidence="3">tRNA/rRNA methyltransferase SpoU type domain-containing protein</fullName>
    </recommendedName>
</protein>
<keyword evidence="2" id="KW-0808">Transferase</keyword>
<dbReference type="AlphaFoldDB" id="A0A6J4MB53"/>
<dbReference type="SUPFAM" id="SSF75217">
    <property type="entry name" value="alpha/beta knot"/>
    <property type="match status" value="1"/>
</dbReference>
<dbReference type="EMBL" id="CADCUE010000217">
    <property type="protein sequence ID" value="CAA9350663.1"/>
    <property type="molecule type" value="Genomic_DNA"/>
</dbReference>
<evidence type="ECO:0000313" key="4">
    <source>
        <dbReference type="EMBL" id="CAA9350663.1"/>
    </source>
</evidence>
<feature type="domain" description="tRNA/rRNA methyltransferase SpoU type" evidence="3">
    <location>
        <begin position="90"/>
        <end position="218"/>
    </location>
</feature>
<dbReference type="InterPro" id="IPR051259">
    <property type="entry name" value="rRNA_Methyltransferase"/>
</dbReference>
<organism evidence="4">
    <name type="scientific">uncultured Frankineae bacterium</name>
    <dbReference type="NCBI Taxonomy" id="437475"/>
    <lineage>
        <taxon>Bacteria</taxon>
        <taxon>Bacillati</taxon>
        <taxon>Actinomycetota</taxon>
        <taxon>Actinomycetes</taxon>
        <taxon>Frankiales</taxon>
        <taxon>environmental samples</taxon>
    </lineage>
</organism>
<dbReference type="Gene3D" id="3.40.1280.10">
    <property type="match status" value="1"/>
</dbReference>
<dbReference type="GO" id="GO:0032259">
    <property type="term" value="P:methylation"/>
    <property type="evidence" value="ECO:0007669"/>
    <property type="project" value="UniProtKB-KW"/>
</dbReference>
<accession>A0A6J4MB53</accession>
<proteinExistence type="predicted"/>
<evidence type="ECO:0000256" key="1">
    <source>
        <dbReference type="ARBA" id="ARBA00022603"/>
    </source>
</evidence>
<dbReference type="InterPro" id="IPR029026">
    <property type="entry name" value="tRNA_m1G_MTases_N"/>
</dbReference>
<dbReference type="PANTHER" id="PTHR43191">
    <property type="entry name" value="RRNA METHYLTRANSFERASE 3"/>
    <property type="match status" value="1"/>
</dbReference>
<dbReference type="GO" id="GO:0003723">
    <property type="term" value="F:RNA binding"/>
    <property type="evidence" value="ECO:0007669"/>
    <property type="project" value="InterPro"/>
</dbReference>